<evidence type="ECO:0000256" key="5">
    <source>
        <dbReference type="ARBA" id="ARBA00023052"/>
    </source>
</evidence>
<dbReference type="Gene3D" id="3.40.50.970">
    <property type="match status" value="1"/>
</dbReference>
<evidence type="ECO:0000313" key="8">
    <source>
        <dbReference type="EMBL" id="ALU11710.1"/>
    </source>
</evidence>
<dbReference type="GeneID" id="30680189"/>
<feature type="domain" description="Transketolase N-terminal" evidence="7">
    <location>
        <begin position="33"/>
        <end position="272"/>
    </location>
</feature>
<proteinExistence type="inferred from homology"/>
<dbReference type="AlphaFoldDB" id="A0A0U3E8L6"/>
<dbReference type="PATRIC" id="fig|940295.4.peg.763"/>
<gene>
    <name evidence="8" type="ORF">EYM_03975</name>
</gene>
<dbReference type="CDD" id="cd02012">
    <property type="entry name" value="TPP_TK"/>
    <property type="match status" value="1"/>
</dbReference>
<sequence>MRSRIQKTELETKGAKQESINMEKLEAILKRARKYVLEMASIEKTVHAGSSLSVLDILGSIWYLEMRDRKCDEEPTKHNWLILSKGHAVPAFYAVLAAFGIIPENWISTIRDIASPLQGHPDDTLACVDAPTGSLAQGFSFAVGVAKGLKMLNSDRWVYVILGDGELDEGEVWEAASTAASQNLDNLIAIVDWNRFQLDGATEEVKRKGDLQGKWRSFGWHVIVLDDGHDPNLIIESIQEAKESAKKLKRPVVILAKTVRGKGIPLIEDTKQQRIPPEEARKLLENWRE</sequence>
<dbReference type="GO" id="GO:0018491">
    <property type="term" value="F:2-oxobutyrate synthase activity"/>
    <property type="evidence" value="ECO:0007669"/>
    <property type="project" value="UniProtKB-ARBA"/>
</dbReference>
<evidence type="ECO:0000259" key="7">
    <source>
        <dbReference type="Pfam" id="PF00456"/>
    </source>
</evidence>
<protein>
    <recommendedName>
        <fullName evidence="4">2-oxoacid oxidoreductase (ferredoxin)</fullName>
        <ecNumber evidence="4">1.2.7.11</ecNumber>
    </recommendedName>
</protein>
<dbReference type="GO" id="GO:0019164">
    <property type="term" value="F:pyruvate synthase activity"/>
    <property type="evidence" value="ECO:0007669"/>
    <property type="project" value="UniProtKB-ARBA"/>
</dbReference>
<evidence type="ECO:0000256" key="4">
    <source>
        <dbReference type="ARBA" id="ARBA00012691"/>
    </source>
</evidence>
<dbReference type="EC" id="1.2.7.11" evidence="4"/>
<dbReference type="InterPro" id="IPR005474">
    <property type="entry name" value="Transketolase_N"/>
</dbReference>
<dbReference type="Proteomes" id="UP000060778">
    <property type="component" value="Chromosome"/>
</dbReference>
<evidence type="ECO:0000313" key="9">
    <source>
        <dbReference type="Proteomes" id="UP000060778"/>
    </source>
</evidence>
<keyword evidence="5" id="KW-0786">Thiamine pyrophosphate</keyword>
<accession>A0A0U3E8L6</accession>
<keyword evidence="9" id="KW-1185">Reference proteome</keyword>
<dbReference type="SUPFAM" id="SSF52518">
    <property type="entry name" value="Thiamin diphosphate-binding fold (THDP-binding)"/>
    <property type="match status" value="1"/>
</dbReference>
<dbReference type="InterPro" id="IPR029061">
    <property type="entry name" value="THDP-binding"/>
</dbReference>
<comment type="catalytic activity">
    <reaction evidence="6">
        <text>a 2-oxocarboxylate + 2 oxidized [2Fe-2S]-[ferredoxin] + CoA = an acyl-CoA + 2 reduced [2Fe-2S]-[ferredoxin] + CO2 + H(+)</text>
        <dbReference type="Rhea" id="RHEA:42316"/>
        <dbReference type="Rhea" id="RHEA-COMP:10000"/>
        <dbReference type="Rhea" id="RHEA-COMP:10001"/>
        <dbReference type="ChEBI" id="CHEBI:15378"/>
        <dbReference type="ChEBI" id="CHEBI:16526"/>
        <dbReference type="ChEBI" id="CHEBI:33737"/>
        <dbReference type="ChEBI" id="CHEBI:33738"/>
        <dbReference type="ChEBI" id="CHEBI:35179"/>
        <dbReference type="ChEBI" id="CHEBI:57287"/>
        <dbReference type="ChEBI" id="CHEBI:58342"/>
        <dbReference type="EC" id="1.2.7.11"/>
    </reaction>
</comment>
<dbReference type="PANTHER" id="PTHR47514">
    <property type="entry name" value="TRANSKETOLASE N-TERMINAL SECTION-RELATED"/>
    <property type="match status" value="1"/>
</dbReference>
<comment type="cofactor">
    <cofactor evidence="1">
        <name>thiamine diphosphate</name>
        <dbReference type="ChEBI" id="CHEBI:58937"/>
    </cofactor>
</comment>
<dbReference type="Pfam" id="PF00456">
    <property type="entry name" value="Transketolase_N"/>
    <property type="match status" value="1"/>
</dbReference>
<dbReference type="KEGG" id="iis:EYM_03975"/>
<organism evidence="8 9">
    <name type="scientific">Ignicoccus islandicus DSM 13165</name>
    <dbReference type="NCBI Taxonomy" id="940295"/>
    <lineage>
        <taxon>Archaea</taxon>
        <taxon>Thermoproteota</taxon>
        <taxon>Thermoprotei</taxon>
        <taxon>Desulfurococcales</taxon>
        <taxon>Desulfurococcaceae</taxon>
        <taxon>Ignicoccus</taxon>
    </lineage>
</organism>
<reference evidence="8 9" key="1">
    <citation type="submission" date="2013-11" db="EMBL/GenBank/DDBJ databases">
        <title>Comparative genomics of Ignicoccus.</title>
        <authorList>
            <person name="Podar M."/>
        </authorList>
    </citation>
    <scope>NUCLEOTIDE SEQUENCE [LARGE SCALE GENOMIC DNA]</scope>
    <source>
        <strain evidence="8 9">DSM 13165</strain>
    </source>
</reference>
<evidence type="ECO:0000256" key="2">
    <source>
        <dbReference type="ARBA" id="ARBA00007131"/>
    </source>
</evidence>
<name>A0A0U3E8L6_9CREN</name>
<evidence type="ECO:0000256" key="1">
    <source>
        <dbReference type="ARBA" id="ARBA00001964"/>
    </source>
</evidence>
<dbReference type="EMBL" id="CP006867">
    <property type="protein sequence ID" value="ALU11710.1"/>
    <property type="molecule type" value="Genomic_DNA"/>
</dbReference>
<comment type="similarity">
    <text evidence="2">Belongs to the transketolase family.</text>
</comment>
<comment type="subunit">
    <text evidence="3">Heterodimer composed of an alpha and a beta subunit.</text>
</comment>
<dbReference type="STRING" id="940295.EYM_03975"/>
<evidence type="ECO:0000256" key="6">
    <source>
        <dbReference type="ARBA" id="ARBA00048893"/>
    </source>
</evidence>
<dbReference type="PANTHER" id="PTHR47514:SF1">
    <property type="entry name" value="TRANSKETOLASE N-TERMINAL SECTION-RELATED"/>
    <property type="match status" value="1"/>
</dbReference>
<evidence type="ECO:0000256" key="3">
    <source>
        <dbReference type="ARBA" id="ARBA00011631"/>
    </source>
</evidence>
<dbReference type="RefSeq" id="WP_217221095.1">
    <property type="nucleotide sequence ID" value="NZ_CP006867.1"/>
</dbReference>
<dbReference type="OrthoDB" id="25494at2157"/>